<dbReference type="GO" id="GO:0043565">
    <property type="term" value="F:sequence-specific DNA binding"/>
    <property type="evidence" value="ECO:0007669"/>
    <property type="project" value="TreeGrafter"/>
</dbReference>
<dbReference type="GO" id="GO:0045944">
    <property type="term" value="P:positive regulation of transcription by RNA polymerase II"/>
    <property type="evidence" value="ECO:0007669"/>
    <property type="project" value="TreeGrafter"/>
</dbReference>
<gene>
    <name evidence="7" type="ORF">NADFUDRAFT_48822</name>
</gene>
<dbReference type="GO" id="GO:0003700">
    <property type="term" value="F:DNA-binding transcription factor activity"/>
    <property type="evidence" value="ECO:0007669"/>
    <property type="project" value="TreeGrafter"/>
</dbReference>
<dbReference type="PROSITE" id="PS51299">
    <property type="entry name" value="HTH_APSES"/>
    <property type="match status" value="1"/>
</dbReference>
<evidence type="ECO:0000313" key="8">
    <source>
        <dbReference type="Proteomes" id="UP000095009"/>
    </source>
</evidence>
<evidence type="ECO:0000256" key="3">
    <source>
        <dbReference type="ARBA" id="ARBA00023125"/>
    </source>
</evidence>
<keyword evidence="4" id="KW-0804">Transcription</keyword>
<dbReference type="STRING" id="857566.A0A1E3PRW6"/>
<keyword evidence="8" id="KW-1185">Reference proteome</keyword>
<feature type="region of interest" description="Disordered" evidence="5">
    <location>
        <begin position="169"/>
        <end position="188"/>
    </location>
</feature>
<comment type="similarity">
    <text evidence="1">Belongs to the EFG1/PHD1/stuA family.</text>
</comment>
<dbReference type="InterPro" id="IPR036887">
    <property type="entry name" value="HTH_APSES_sf"/>
</dbReference>
<keyword evidence="3 7" id="KW-0238">DNA-binding</keyword>
<dbReference type="InterPro" id="IPR029790">
    <property type="entry name" value="EFG1/Phd1/StuA"/>
</dbReference>
<feature type="domain" description="HTH APSES-type" evidence="6">
    <location>
        <begin position="20"/>
        <end position="126"/>
    </location>
</feature>
<keyword evidence="2" id="KW-0805">Transcription regulation</keyword>
<dbReference type="Pfam" id="PF04383">
    <property type="entry name" value="KilA-N"/>
    <property type="match status" value="1"/>
</dbReference>
<dbReference type="Proteomes" id="UP000095009">
    <property type="component" value="Unassembled WGS sequence"/>
</dbReference>
<feature type="compositionally biased region" description="Polar residues" evidence="5">
    <location>
        <begin position="175"/>
        <end position="188"/>
    </location>
</feature>
<evidence type="ECO:0000256" key="4">
    <source>
        <dbReference type="ARBA" id="ARBA00023163"/>
    </source>
</evidence>
<evidence type="ECO:0000256" key="1">
    <source>
        <dbReference type="ARBA" id="ARBA00007247"/>
    </source>
</evidence>
<dbReference type="PANTHER" id="PTHR47792">
    <property type="entry name" value="PROTEIN SOK2-RELATED"/>
    <property type="match status" value="1"/>
</dbReference>
<proteinExistence type="inferred from homology"/>
<dbReference type="SUPFAM" id="SSF54616">
    <property type="entry name" value="DNA-binding domain of Mlu1-box binding protein MBP1"/>
    <property type="match status" value="1"/>
</dbReference>
<organism evidence="7 8">
    <name type="scientific">Nadsonia fulvescens var. elongata DSM 6958</name>
    <dbReference type="NCBI Taxonomy" id="857566"/>
    <lineage>
        <taxon>Eukaryota</taxon>
        <taxon>Fungi</taxon>
        <taxon>Dikarya</taxon>
        <taxon>Ascomycota</taxon>
        <taxon>Saccharomycotina</taxon>
        <taxon>Dipodascomycetes</taxon>
        <taxon>Dipodascales</taxon>
        <taxon>Dipodascales incertae sedis</taxon>
        <taxon>Nadsonia</taxon>
    </lineage>
</organism>
<dbReference type="GO" id="GO:0005634">
    <property type="term" value="C:nucleus"/>
    <property type="evidence" value="ECO:0007669"/>
    <property type="project" value="TreeGrafter"/>
</dbReference>
<evidence type="ECO:0000313" key="7">
    <source>
        <dbReference type="EMBL" id="ODQ68173.1"/>
    </source>
</evidence>
<evidence type="ECO:0000256" key="2">
    <source>
        <dbReference type="ARBA" id="ARBA00023015"/>
    </source>
</evidence>
<dbReference type="InterPro" id="IPR003163">
    <property type="entry name" value="Tscrpt_reg_HTH_APSES-type"/>
</dbReference>
<evidence type="ECO:0000256" key="5">
    <source>
        <dbReference type="SAM" id="MobiDB-lite"/>
    </source>
</evidence>
<sequence>MKSASATRKRSSLSHSYRPQVTTTLWEEEKTLCYQVEVKGIYVARREDNDFINGTKLLNVAGMTRGRRDGILKSESTRHVVKSGSKNLKGIWISFERALHFAEKENIARILYPLFLDDIKKYLYEPMGRVRLGPLLVKANSNDNYTSPCRVSENEIVEQVLYPKQNNFESEHDINNNNKTSTTGSCSKTNVNHERIVDEMSEQIPEQLTVNYYSLATHFEDAPSVQSNMNRKVNSRFHNIPSDQQNIKYPIFKDIIPSLLQPAESNFNKLGIISDNQTFQIQKAPNENKCFRPKEELKGNSTTISFSPGYTPSEFEDFYPNVMDKKL</sequence>
<dbReference type="OrthoDB" id="5407653at2759"/>
<protein>
    <submittedName>
        <fullName evidence="7">DNA-binding domain of Mlu1-box binding protein MBP1</fullName>
    </submittedName>
</protein>
<dbReference type="EMBL" id="KV454406">
    <property type="protein sequence ID" value="ODQ68173.1"/>
    <property type="molecule type" value="Genomic_DNA"/>
</dbReference>
<name>A0A1E3PRW6_9ASCO</name>
<dbReference type="AlphaFoldDB" id="A0A1E3PRW6"/>
<dbReference type="InterPro" id="IPR018004">
    <property type="entry name" value="KilA/APSES_HTH"/>
</dbReference>
<dbReference type="SMART" id="SM01252">
    <property type="entry name" value="KilA-N"/>
    <property type="match status" value="1"/>
</dbReference>
<reference evidence="7 8" key="1">
    <citation type="journal article" date="2016" name="Proc. Natl. Acad. Sci. U.S.A.">
        <title>Comparative genomics of biotechnologically important yeasts.</title>
        <authorList>
            <person name="Riley R."/>
            <person name="Haridas S."/>
            <person name="Wolfe K.H."/>
            <person name="Lopes M.R."/>
            <person name="Hittinger C.T."/>
            <person name="Goeker M."/>
            <person name="Salamov A.A."/>
            <person name="Wisecaver J.H."/>
            <person name="Long T.M."/>
            <person name="Calvey C.H."/>
            <person name="Aerts A.L."/>
            <person name="Barry K.W."/>
            <person name="Choi C."/>
            <person name="Clum A."/>
            <person name="Coughlan A.Y."/>
            <person name="Deshpande S."/>
            <person name="Douglass A.P."/>
            <person name="Hanson S.J."/>
            <person name="Klenk H.-P."/>
            <person name="LaButti K.M."/>
            <person name="Lapidus A."/>
            <person name="Lindquist E.A."/>
            <person name="Lipzen A.M."/>
            <person name="Meier-Kolthoff J.P."/>
            <person name="Ohm R.A."/>
            <person name="Otillar R.P."/>
            <person name="Pangilinan J.L."/>
            <person name="Peng Y."/>
            <person name="Rokas A."/>
            <person name="Rosa C.A."/>
            <person name="Scheuner C."/>
            <person name="Sibirny A.A."/>
            <person name="Slot J.C."/>
            <person name="Stielow J.B."/>
            <person name="Sun H."/>
            <person name="Kurtzman C.P."/>
            <person name="Blackwell M."/>
            <person name="Grigoriev I.V."/>
            <person name="Jeffries T.W."/>
        </authorList>
    </citation>
    <scope>NUCLEOTIDE SEQUENCE [LARGE SCALE GENOMIC DNA]</scope>
    <source>
        <strain evidence="7 8">DSM 6958</strain>
    </source>
</reference>
<accession>A0A1E3PRW6</accession>
<dbReference type="PANTHER" id="PTHR47792:SF1">
    <property type="entry name" value="PROTEIN SOK2-RELATED"/>
    <property type="match status" value="1"/>
</dbReference>
<dbReference type="Gene3D" id="3.10.260.10">
    <property type="entry name" value="Transcription regulator HTH, APSES-type DNA-binding domain"/>
    <property type="match status" value="1"/>
</dbReference>
<evidence type="ECO:0000259" key="6">
    <source>
        <dbReference type="PROSITE" id="PS51299"/>
    </source>
</evidence>